<name>A0AAW1X5P3_RUBAR</name>
<accession>A0AAW1X5P3</accession>
<keyword evidence="2" id="KW-1185">Reference proteome</keyword>
<dbReference type="EMBL" id="JBEDUW010000004">
    <property type="protein sequence ID" value="KAK9932311.1"/>
    <property type="molecule type" value="Genomic_DNA"/>
</dbReference>
<organism evidence="1 2">
    <name type="scientific">Rubus argutus</name>
    <name type="common">Southern blackberry</name>
    <dbReference type="NCBI Taxonomy" id="59490"/>
    <lineage>
        <taxon>Eukaryota</taxon>
        <taxon>Viridiplantae</taxon>
        <taxon>Streptophyta</taxon>
        <taxon>Embryophyta</taxon>
        <taxon>Tracheophyta</taxon>
        <taxon>Spermatophyta</taxon>
        <taxon>Magnoliopsida</taxon>
        <taxon>eudicotyledons</taxon>
        <taxon>Gunneridae</taxon>
        <taxon>Pentapetalae</taxon>
        <taxon>rosids</taxon>
        <taxon>fabids</taxon>
        <taxon>Rosales</taxon>
        <taxon>Rosaceae</taxon>
        <taxon>Rosoideae</taxon>
        <taxon>Rosoideae incertae sedis</taxon>
        <taxon>Rubus</taxon>
    </lineage>
</organism>
<reference evidence="1 2" key="1">
    <citation type="journal article" date="2023" name="G3 (Bethesda)">
        <title>A chromosome-length genome assembly and annotation of blackberry (Rubus argutus, cv. 'Hillquist').</title>
        <authorList>
            <person name="Bruna T."/>
            <person name="Aryal R."/>
            <person name="Dudchenko O."/>
            <person name="Sargent D.J."/>
            <person name="Mead D."/>
            <person name="Buti M."/>
            <person name="Cavallini A."/>
            <person name="Hytonen T."/>
            <person name="Andres J."/>
            <person name="Pham M."/>
            <person name="Weisz D."/>
            <person name="Mascagni F."/>
            <person name="Usai G."/>
            <person name="Natali L."/>
            <person name="Bassil N."/>
            <person name="Fernandez G.E."/>
            <person name="Lomsadze A."/>
            <person name="Armour M."/>
            <person name="Olukolu B."/>
            <person name="Poorten T."/>
            <person name="Britton C."/>
            <person name="Davik J."/>
            <person name="Ashrafi H."/>
            <person name="Aiden E.L."/>
            <person name="Borodovsky M."/>
            <person name="Worthington M."/>
        </authorList>
    </citation>
    <scope>NUCLEOTIDE SEQUENCE [LARGE SCALE GENOMIC DNA]</scope>
    <source>
        <strain evidence="1">PI 553951</strain>
    </source>
</reference>
<proteinExistence type="predicted"/>
<dbReference type="Proteomes" id="UP001457282">
    <property type="component" value="Unassembled WGS sequence"/>
</dbReference>
<evidence type="ECO:0000313" key="1">
    <source>
        <dbReference type="EMBL" id="KAK9932311.1"/>
    </source>
</evidence>
<comment type="caution">
    <text evidence="1">The sequence shown here is derived from an EMBL/GenBank/DDBJ whole genome shotgun (WGS) entry which is preliminary data.</text>
</comment>
<gene>
    <name evidence="1" type="ORF">M0R45_019554</name>
</gene>
<protein>
    <submittedName>
        <fullName evidence="1">Uncharacterized protein</fullName>
    </submittedName>
</protein>
<sequence length="67" mass="7185">MTPVVGNGAGMAEARQVAGAASNGLVRRRNTGWKFGIRDGVTVVIGKWQGREDDCGWLIGLNWRSKG</sequence>
<evidence type="ECO:0000313" key="2">
    <source>
        <dbReference type="Proteomes" id="UP001457282"/>
    </source>
</evidence>
<dbReference type="AlphaFoldDB" id="A0AAW1X5P3"/>